<dbReference type="InterPro" id="IPR050509">
    <property type="entry name" value="CoA-transferase_III"/>
</dbReference>
<accession>A0A2K2UDE5</accession>
<dbReference type="AlphaFoldDB" id="A0A2K2UDE5"/>
<reference evidence="2" key="1">
    <citation type="submission" date="2018-01" db="EMBL/GenBank/DDBJ databases">
        <title>Rubneribacter badeniensis gen. nov., sp. nov., and Colonibacter rubneri, gen. nov., sp. nov., WGS of new members of the Eggerthellaceae.</title>
        <authorList>
            <person name="Danylec N."/>
            <person name="Stoll D.A."/>
            <person name="Doetsch A."/>
            <person name="Kulling S.E."/>
            <person name="Huch M."/>
        </authorList>
    </citation>
    <scope>NUCLEOTIDE SEQUENCE [LARGE SCALE GENOMIC DNA]</scope>
    <source>
        <strain evidence="2">ResAG-96</strain>
    </source>
</reference>
<dbReference type="GO" id="GO:0016740">
    <property type="term" value="F:transferase activity"/>
    <property type="evidence" value="ECO:0007669"/>
    <property type="project" value="UniProtKB-KW"/>
</dbReference>
<evidence type="ECO:0000313" key="1">
    <source>
        <dbReference type="EMBL" id="PNV68279.1"/>
    </source>
</evidence>
<dbReference type="InterPro" id="IPR003673">
    <property type="entry name" value="CoA-Trfase_fam_III"/>
</dbReference>
<proteinExistence type="predicted"/>
<sequence>MGGLKGLKVVDLTVFAAAPGCARLLGELGATVYKVEREIGDDQRTQGVSWGMKFKTDADDAAFDCGGFNRKWVSLNLKTEKGMEVMMRLLADADVFITSNRTPALRRLGLDYETLHEKYPRLVWAQLRGYGERGEMADEQGFDAITYGARGGVTMSFPNAGEHFEVGNCPVAFGDWNSSNALAVGVLAALWNAERTGVGDKVVTSLYHVSNWGMMSAICAQQQGQPHPKNRAEAPCPTNNSYVTSDGVWFVMCFGNYNKFHRKVFESIGMDSRYWEDPEYNSLEALARNGKNVEVIAEMERIFRQRTWAEWEPLLVERELACERCRTVADVLEDPEAFANDQLRRVQYDDQGYGSDNSYTVTTAPVRLASLGDPVLYRSRPVGYDTREVLEELGFSNTEIDEADAEGAVCCYAGAPMPESVLAPSYGISPANAAEAAEMAAARAAEEASSR</sequence>
<dbReference type="InterPro" id="IPR023606">
    <property type="entry name" value="CoA-Trfase_III_dom_1_sf"/>
</dbReference>
<gene>
    <name evidence="1" type="ORF">C2L71_03185</name>
</gene>
<dbReference type="PANTHER" id="PTHR48228:SF2">
    <property type="entry name" value="E-CINNAMOYL-COA:R-PHENYLLACTATE COA TRANSFERASE LARGE SUBUNIT"/>
    <property type="match status" value="1"/>
</dbReference>
<protein>
    <submittedName>
        <fullName evidence="1">CoA transferase</fullName>
    </submittedName>
</protein>
<dbReference type="Gene3D" id="3.30.1540.10">
    <property type="entry name" value="formyl-coa transferase, domain 3"/>
    <property type="match status" value="1"/>
</dbReference>
<dbReference type="Gene3D" id="3.40.50.10540">
    <property type="entry name" value="Crotonobetainyl-coa:carnitine coa-transferase, domain 1"/>
    <property type="match status" value="1"/>
</dbReference>
<dbReference type="EMBL" id="PPEK01000002">
    <property type="protein sequence ID" value="PNV68279.1"/>
    <property type="molecule type" value="Genomic_DNA"/>
</dbReference>
<name>A0A2K2UDE5_9ACTN</name>
<dbReference type="Proteomes" id="UP000236197">
    <property type="component" value="Unassembled WGS sequence"/>
</dbReference>
<keyword evidence="2" id="KW-1185">Reference proteome</keyword>
<evidence type="ECO:0000313" key="2">
    <source>
        <dbReference type="Proteomes" id="UP000236197"/>
    </source>
</evidence>
<organism evidence="1 2">
    <name type="scientific">Enteroscipio rubneri</name>
    <dbReference type="NCBI Taxonomy" id="2070686"/>
    <lineage>
        <taxon>Bacteria</taxon>
        <taxon>Bacillati</taxon>
        <taxon>Actinomycetota</taxon>
        <taxon>Coriobacteriia</taxon>
        <taxon>Eggerthellales</taxon>
        <taxon>Eggerthellaceae</taxon>
        <taxon>Enteroscipio</taxon>
    </lineage>
</organism>
<dbReference type="RefSeq" id="WP_103264347.1">
    <property type="nucleotide sequence ID" value="NZ_CABMLE010000002.1"/>
</dbReference>
<comment type="caution">
    <text evidence="1">The sequence shown here is derived from an EMBL/GenBank/DDBJ whole genome shotgun (WGS) entry which is preliminary data.</text>
</comment>
<dbReference type="OrthoDB" id="9797653at2"/>
<dbReference type="PANTHER" id="PTHR48228">
    <property type="entry name" value="SUCCINYL-COA--D-CITRAMALATE COA-TRANSFERASE"/>
    <property type="match status" value="1"/>
</dbReference>
<keyword evidence="1" id="KW-0808">Transferase</keyword>
<dbReference type="Pfam" id="PF02515">
    <property type="entry name" value="CoA_transf_3"/>
    <property type="match status" value="1"/>
</dbReference>
<dbReference type="InterPro" id="IPR044855">
    <property type="entry name" value="CoA-Trfase_III_dom3_sf"/>
</dbReference>
<dbReference type="SUPFAM" id="SSF89796">
    <property type="entry name" value="CoA-transferase family III (CaiB/BaiF)"/>
    <property type="match status" value="1"/>
</dbReference>